<dbReference type="Proteomes" id="UP000237686">
    <property type="component" value="Unassembled WGS sequence"/>
</dbReference>
<protein>
    <submittedName>
        <fullName evidence="1">Uncharacterized protein</fullName>
    </submittedName>
</protein>
<comment type="caution">
    <text evidence="1">The sequence shown here is derived from an EMBL/GenBank/DDBJ whole genome shotgun (WGS) entry which is preliminary data.</text>
</comment>
<name>A0A8E2RS68_9BURK</name>
<proteinExistence type="predicted"/>
<evidence type="ECO:0000313" key="1">
    <source>
        <dbReference type="EMBL" id="PRF19978.1"/>
    </source>
</evidence>
<reference evidence="1 2" key="1">
    <citation type="submission" date="2018-03" db="EMBL/GenBank/DDBJ databases">
        <authorList>
            <person name="Nguyen K."/>
            <person name="Fouts D."/>
            <person name="Sutton G."/>
        </authorList>
    </citation>
    <scope>NUCLEOTIDE SEQUENCE [LARGE SCALE GENOMIC DNA]</scope>
    <source>
        <strain evidence="1 2">AU17135</strain>
    </source>
</reference>
<evidence type="ECO:0000313" key="2">
    <source>
        <dbReference type="Proteomes" id="UP000237686"/>
    </source>
</evidence>
<dbReference type="AlphaFoldDB" id="A0A8E2RS68"/>
<gene>
    <name evidence="1" type="ORF">C6P98_23075</name>
</gene>
<organism evidence="1 2">
    <name type="scientific">Burkholderia multivorans</name>
    <dbReference type="NCBI Taxonomy" id="87883"/>
    <lineage>
        <taxon>Bacteria</taxon>
        <taxon>Pseudomonadati</taxon>
        <taxon>Pseudomonadota</taxon>
        <taxon>Betaproteobacteria</taxon>
        <taxon>Burkholderiales</taxon>
        <taxon>Burkholderiaceae</taxon>
        <taxon>Burkholderia</taxon>
        <taxon>Burkholderia cepacia complex</taxon>
    </lineage>
</organism>
<dbReference type="EMBL" id="PVFZ01000060">
    <property type="protein sequence ID" value="PRF19978.1"/>
    <property type="molecule type" value="Genomic_DNA"/>
</dbReference>
<accession>A0A8E2RS68</accession>
<sequence length="85" mass="9121">MCPVIGEMLMSSNLKKLVAELEKVLAERGDSLDAPAREAFQVQIDGLKRGIDEAKAAEISRLTLDALNVLAALLGVVTNVMTLLK</sequence>